<proteinExistence type="predicted"/>
<organism evidence="1 2">
    <name type="scientific">Micromonospora radicis</name>
    <dbReference type="NCBI Taxonomy" id="1894971"/>
    <lineage>
        <taxon>Bacteria</taxon>
        <taxon>Bacillati</taxon>
        <taxon>Actinomycetota</taxon>
        <taxon>Actinomycetes</taxon>
        <taxon>Micromonosporales</taxon>
        <taxon>Micromonosporaceae</taxon>
        <taxon>Micromonospora</taxon>
    </lineage>
</organism>
<protein>
    <submittedName>
        <fullName evidence="1">Uncharacterized protein</fullName>
    </submittedName>
</protein>
<dbReference type="Proteomes" id="UP000283832">
    <property type="component" value="Unassembled WGS sequence"/>
</dbReference>
<evidence type="ECO:0000313" key="2">
    <source>
        <dbReference type="Proteomes" id="UP000283832"/>
    </source>
</evidence>
<dbReference type="EMBL" id="QXEC01000003">
    <property type="protein sequence ID" value="RIV40270.1"/>
    <property type="molecule type" value="Genomic_DNA"/>
</dbReference>
<name>A0A418MYJ2_9ACTN</name>
<keyword evidence="2" id="KW-1185">Reference proteome</keyword>
<reference evidence="1 2" key="1">
    <citation type="submission" date="2018-08" db="EMBL/GenBank/DDBJ databases">
        <title>Jishengella sp. nov., isolated from a root of Azadirachta indica A. Juss. var. siamensis Valenton.</title>
        <authorList>
            <person name="Kuncharoen N."/>
            <person name="Tanasupawat S."/>
            <person name="Kudo T."/>
            <person name="Ohkuma M."/>
        </authorList>
    </citation>
    <scope>NUCLEOTIDE SEQUENCE [LARGE SCALE GENOMIC DNA]</scope>
    <source>
        <strain evidence="1 2">AZ1-13</strain>
    </source>
</reference>
<accession>A0A418MYJ2</accession>
<comment type="caution">
    <text evidence="1">The sequence shown here is derived from an EMBL/GenBank/DDBJ whole genome shotgun (WGS) entry which is preliminary data.</text>
</comment>
<evidence type="ECO:0000313" key="1">
    <source>
        <dbReference type="EMBL" id="RIV40270.1"/>
    </source>
</evidence>
<dbReference type="AlphaFoldDB" id="A0A418MYJ2"/>
<dbReference type="RefSeq" id="WP_119573564.1">
    <property type="nucleotide sequence ID" value="NZ_QXEC01000003.1"/>
</dbReference>
<gene>
    <name evidence="1" type="ORF">D2L64_05330</name>
</gene>
<sequence>MLDAPDGVFSLVAVHTSVGRREPARSKVASGGRLRRRWSPLPHFGAGRPRRVQQIPAEFAQRLDELFAAARAHPE</sequence>